<dbReference type="Proteomes" id="UP001327957">
    <property type="component" value="Unassembled WGS sequence"/>
</dbReference>
<comment type="caution">
    <text evidence="2">The sequence shown here is derived from an EMBL/GenBank/DDBJ whole genome shotgun (WGS) entry which is preliminary data.</text>
</comment>
<feature type="compositionally biased region" description="Basic residues" evidence="1">
    <location>
        <begin position="317"/>
        <end position="328"/>
    </location>
</feature>
<reference evidence="2 3" key="1">
    <citation type="submission" date="2023-04" db="EMBL/GenBank/DDBJ databases">
        <title>Colletotrichum tabacum stain YC1 causing leaf anthracnose on Nicotiana tabacum(L.) cv.</title>
        <authorList>
            <person name="Ji Z."/>
            <person name="Wang M."/>
            <person name="Zhang J."/>
            <person name="Wang N."/>
            <person name="Zhou Z."/>
        </authorList>
    </citation>
    <scope>NUCLEOTIDE SEQUENCE [LARGE SCALE GENOMIC DNA]</scope>
    <source>
        <strain evidence="2 3">YC1</strain>
    </source>
</reference>
<organism evidence="2 3">
    <name type="scientific">Colletotrichum tabaci</name>
    <dbReference type="NCBI Taxonomy" id="1209068"/>
    <lineage>
        <taxon>Eukaryota</taxon>
        <taxon>Fungi</taxon>
        <taxon>Dikarya</taxon>
        <taxon>Ascomycota</taxon>
        <taxon>Pezizomycotina</taxon>
        <taxon>Sordariomycetes</taxon>
        <taxon>Hypocreomycetidae</taxon>
        <taxon>Glomerellales</taxon>
        <taxon>Glomerellaceae</taxon>
        <taxon>Colletotrichum</taxon>
        <taxon>Colletotrichum destructivum species complex</taxon>
    </lineage>
</organism>
<proteinExistence type="predicted"/>
<evidence type="ECO:0000256" key="1">
    <source>
        <dbReference type="SAM" id="MobiDB-lite"/>
    </source>
</evidence>
<evidence type="ECO:0000313" key="3">
    <source>
        <dbReference type="Proteomes" id="UP001327957"/>
    </source>
</evidence>
<evidence type="ECO:0000313" key="2">
    <source>
        <dbReference type="EMBL" id="KAK6221191.1"/>
    </source>
</evidence>
<dbReference type="AlphaFoldDB" id="A0AAV9THW8"/>
<gene>
    <name evidence="2" type="ORF">QIS74_04920</name>
</gene>
<feature type="compositionally biased region" description="Basic and acidic residues" evidence="1">
    <location>
        <begin position="286"/>
        <end position="303"/>
    </location>
</feature>
<dbReference type="EMBL" id="JASAOK010000023">
    <property type="protein sequence ID" value="KAK6221191.1"/>
    <property type="molecule type" value="Genomic_DNA"/>
</dbReference>
<feature type="compositionally biased region" description="Low complexity" evidence="1">
    <location>
        <begin position="107"/>
        <end position="122"/>
    </location>
</feature>
<feature type="region of interest" description="Disordered" evidence="1">
    <location>
        <begin position="286"/>
        <end position="328"/>
    </location>
</feature>
<name>A0AAV9THW8_9PEZI</name>
<keyword evidence="3" id="KW-1185">Reference proteome</keyword>
<feature type="region of interest" description="Disordered" evidence="1">
    <location>
        <begin position="103"/>
        <end position="131"/>
    </location>
</feature>
<sequence>MAEDPAGQSVIWRSDFKSDDAYFDALLLVGKDINDCEPRLRVDYARWIQEFNDNSSVSNLSDVSNLPPSVSDVPPELVLKKHRERESEFEAWRADKARTESLAMSLAQARAPPQAQVQASSSRQRHPSPSIPALASTASAIDSMDAQEVRLAAEINSETRKFQEHANAYNKAAHEAVERQSAMTKSTTRLLELSIQLSELQAQRPASGDHAKEYNHHVGYDINNNKNNAATSYLGGSYTASIRDQPEKRVYSRVTIAPGASLQHPMPSPRMMQQATALLDSQGELERRFNNNDGQVHYDHDDNNGNDDEEGSTLFPKNRRRGRKGQRH</sequence>
<protein>
    <submittedName>
        <fullName evidence="2">Uncharacterized protein</fullName>
    </submittedName>
</protein>
<accession>A0AAV9THW8</accession>